<keyword evidence="2 6" id="KW-0547">Nucleotide-binding</keyword>
<dbReference type="PANTHER" id="PTHR11042:SF185">
    <property type="entry name" value="WEE1-LIKE PROTEIN KINASE"/>
    <property type="match status" value="1"/>
</dbReference>
<dbReference type="Gene3D" id="1.10.510.10">
    <property type="entry name" value="Transferase(Phosphotransferase) domain 1"/>
    <property type="match status" value="1"/>
</dbReference>
<evidence type="ECO:0000256" key="7">
    <source>
        <dbReference type="SAM" id="MobiDB-lite"/>
    </source>
</evidence>
<evidence type="ECO:0000313" key="9">
    <source>
        <dbReference type="EMBL" id="ELR19706.1"/>
    </source>
</evidence>
<proteinExistence type="inferred from homology"/>
<dbReference type="GO" id="GO:0005524">
    <property type="term" value="F:ATP binding"/>
    <property type="evidence" value="ECO:0007669"/>
    <property type="project" value="UniProtKB-UniRule"/>
</dbReference>
<reference evidence="9 10" key="1">
    <citation type="journal article" date="2013" name="Genome Biol.">
        <title>Genome of Acanthamoeba castellanii highlights extensive lateral gene transfer and early evolution of tyrosine kinase signaling.</title>
        <authorList>
            <person name="Clarke M."/>
            <person name="Lohan A.J."/>
            <person name="Liu B."/>
            <person name="Lagkouvardos I."/>
            <person name="Roy S."/>
            <person name="Zafar N."/>
            <person name="Bertelli C."/>
            <person name="Schilde C."/>
            <person name="Kianianmomeni A."/>
            <person name="Burglin T.R."/>
            <person name="Frech C."/>
            <person name="Turcotte B."/>
            <person name="Kopec K.O."/>
            <person name="Synnott J.M."/>
            <person name="Choo C."/>
            <person name="Paponov I."/>
            <person name="Finkler A."/>
            <person name="Soon Heng Tan C."/>
            <person name="Hutchins A.P."/>
            <person name="Weinmeier T."/>
            <person name="Rattei T."/>
            <person name="Chu J.S."/>
            <person name="Gimenez G."/>
            <person name="Irimia M."/>
            <person name="Rigden D.J."/>
            <person name="Fitzpatrick D.A."/>
            <person name="Lorenzo-Morales J."/>
            <person name="Bateman A."/>
            <person name="Chiu C.H."/>
            <person name="Tang P."/>
            <person name="Hegemann P."/>
            <person name="Fromm H."/>
            <person name="Raoult D."/>
            <person name="Greub G."/>
            <person name="Miranda-Saavedra D."/>
            <person name="Chen N."/>
            <person name="Nash P."/>
            <person name="Ginger M.L."/>
            <person name="Horn M."/>
            <person name="Schaap P."/>
            <person name="Caler L."/>
            <person name="Loftus B."/>
        </authorList>
    </citation>
    <scope>NUCLEOTIDE SEQUENCE [LARGE SCALE GENOMIC DNA]</scope>
    <source>
        <strain evidence="9 10">Neff</strain>
    </source>
</reference>
<dbReference type="PROSITE" id="PS00108">
    <property type="entry name" value="PROTEIN_KINASE_ST"/>
    <property type="match status" value="1"/>
</dbReference>
<evidence type="ECO:0000256" key="2">
    <source>
        <dbReference type="ARBA" id="ARBA00022741"/>
    </source>
</evidence>
<protein>
    <submittedName>
        <fullName evidence="9">Protein kinase domain containing protein</fullName>
    </submittedName>
</protein>
<dbReference type="InterPro" id="IPR050339">
    <property type="entry name" value="CC_SR_Kinase"/>
</dbReference>
<dbReference type="RefSeq" id="XP_004341798.1">
    <property type="nucleotide sequence ID" value="XM_004341750.1"/>
</dbReference>
<dbReference type="PROSITE" id="PS00107">
    <property type="entry name" value="PROTEIN_KINASE_ATP"/>
    <property type="match status" value="1"/>
</dbReference>
<dbReference type="GO" id="GO:0004713">
    <property type="term" value="F:protein tyrosine kinase activity"/>
    <property type="evidence" value="ECO:0007669"/>
    <property type="project" value="TreeGrafter"/>
</dbReference>
<keyword evidence="3 9" id="KW-0418">Kinase</keyword>
<evidence type="ECO:0000256" key="4">
    <source>
        <dbReference type="ARBA" id="ARBA00022840"/>
    </source>
</evidence>
<keyword evidence="10" id="KW-1185">Reference proteome</keyword>
<accession>L8H5H9</accession>
<feature type="compositionally biased region" description="Basic residues" evidence="7">
    <location>
        <begin position="154"/>
        <end position="164"/>
    </location>
</feature>
<dbReference type="AlphaFoldDB" id="L8H5H9"/>
<dbReference type="STRING" id="1257118.L8H5H9"/>
<dbReference type="OrthoDB" id="15247at2759"/>
<dbReference type="InterPro" id="IPR008271">
    <property type="entry name" value="Ser/Thr_kinase_AS"/>
</dbReference>
<evidence type="ECO:0000256" key="1">
    <source>
        <dbReference type="ARBA" id="ARBA00022679"/>
    </source>
</evidence>
<dbReference type="InterPro" id="IPR011009">
    <property type="entry name" value="Kinase-like_dom_sf"/>
</dbReference>
<sequence>MAPGPHDKLMGAAGVLEDHPPSVFASTSTIPMLSFLRGHFALVHPQIPKHCISSGREAGGEKGGVASMLLERAKPDLFSEDCDAAAPGSSAPPDALAALDQVDDDRCTPEEPPAISVTPATPHGEHGAAVDCAVTPVLPSAHLTPPSSPQPFSRHLHSTPHGHHASNLIHLATPSRTCNVNPFSPERALPRHVPSSPMPSPCPSPVRGAPPSPAGSRYLEDFEEIEKIGTGSFSEVFKARNRVDGWLYAVKQAKRAFSSPADMHNTLKEVYALAALGSHPHVVRYYSAWVEDRLYIQTEYCSGGSLADHLKKGVRFTEAQLIDVLRQVAQGLSHIHRKGLAHLDVKPENIYVDLQDDGVTPLYKIGDLGLISLADATDFSEGDSRYISRDLFASDVDCRKLTKADIFSLGCSVYELALGRALPSRGEEWNAIREGEIQLSSDFTRGFENLLKSMLAADADKRPSADELLQAPAMCSEEMKWDIEHKKRVELEEQAELSWRRDVMNSSGWRACESLVPLVAKLEGYMSFLAPPSPISADSSPRPCL</sequence>
<feature type="domain" description="Protein kinase" evidence="8">
    <location>
        <begin position="222"/>
        <end position="474"/>
    </location>
</feature>
<dbReference type="Pfam" id="PF00069">
    <property type="entry name" value="Pkinase"/>
    <property type="match status" value="1"/>
</dbReference>
<dbReference type="KEGG" id="acan:ACA1_200020"/>
<evidence type="ECO:0000256" key="3">
    <source>
        <dbReference type="ARBA" id="ARBA00022777"/>
    </source>
</evidence>
<dbReference type="PROSITE" id="PS50011">
    <property type="entry name" value="PROTEIN_KINASE_DOM"/>
    <property type="match status" value="1"/>
</dbReference>
<dbReference type="PANTHER" id="PTHR11042">
    <property type="entry name" value="EUKARYOTIC TRANSLATION INITIATION FACTOR 2-ALPHA KINASE EIF2-ALPHA KINASE -RELATED"/>
    <property type="match status" value="1"/>
</dbReference>
<feature type="region of interest" description="Disordered" evidence="7">
    <location>
        <begin position="190"/>
        <end position="214"/>
    </location>
</feature>
<dbReference type="SMART" id="SM00220">
    <property type="entry name" value="S_TKc"/>
    <property type="match status" value="1"/>
</dbReference>
<organism evidence="9 10">
    <name type="scientific">Acanthamoeba castellanii (strain ATCC 30010 / Neff)</name>
    <dbReference type="NCBI Taxonomy" id="1257118"/>
    <lineage>
        <taxon>Eukaryota</taxon>
        <taxon>Amoebozoa</taxon>
        <taxon>Discosea</taxon>
        <taxon>Longamoebia</taxon>
        <taxon>Centramoebida</taxon>
        <taxon>Acanthamoebidae</taxon>
        <taxon>Acanthamoeba</taxon>
    </lineage>
</organism>
<dbReference type="InterPro" id="IPR017441">
    <property type="entry name" value="Protein_kinase_ATP_BS"/>
</dbReference>
<feature type="region of interest" description="Disordered" evidence="7">
    <location>
        <begin position="139"/>
        <end position="165"/>
    </location>
</feature>
<evidence type="ECO:0000259" key="8">
    <source>
        <dbReference type="PROSITE" id="PS50011"/>
    </source>
</evidence>
<name>L8H5H9_ACACF</name>
<keyword evidence="1" id="KW-0808">Transferase</keyword>
<dbReference type="InterPro" id="IPR000719">
    <property type="entry name" value="Prot_kinase_dom"/>
</dbReference>
<feature type="region of interest" description="Disordered" evidence="7">
    <location>
        <begin position="104"/>
        <end position="127"/>
    </location>
</feature>
<dbReference type="GO" id="GO:0005634">
    <property type="term" value="C:nucleus"/>
    <property type="evidence" value="ECO:0007669"/>
    <property type="project" value="TreeGrafter"/>
</dbReference>
<feature type="binding site" evidence="6">
    <location>
        <position position="251"/>
    </location>
    <ligand>
        <name>ATP</name>
        <dbReference type="ChEBI" id="CHEBI:30616"/>
    </ligand>
</feature>
<evidence type="ECO:0000256" key="5">
    <source>
        <dbReference type="ARBA" id="ARBA00037982"/>
    </source>
</evidence>
<dbReference type="VEuPathDB" id="AmoebaDB:ACA1_200020"/>
<dbReference type="EMBL" id="KB007932">
    <property type="protein sequence ID" value="ELR19706.1"/>
    <property type="molecule type" value="Genomic_DNA"/>
</dbReference>
<dbReference type="Proteomes" id="UP000011083">
    <property type="component" value="Unassembled WGS sequence"/>
</dbReference>
<dbReference type="GeneID" id="14920535"/>
<gene>
    <name evidence="9" type="ORF">ACA1_200020</name>
</gene>
<dbReference type="SUPFAM" id="SSF56112">
    <property type="entry name" value="Protein kinase-like (PK-like)"/>
    <property type="match status" value="1"/>
</dbReference>
<keyword evidence="4 6" id="KW-0067">ATP-binding</keyword>
<feature type="compositionally biased region" description="Pro residues" evidence="7">
    <location>
        <begin position="196"/>
        <end position="213"/>
    </location>
</feature>
<comment type="similarity">
    <text evidence="5">Belongs to the protein kinase superfamily. Ser/Thr protein kinase family. GCN2 subfamily.</text>
</comment>
<dbReference type="Gene3D" id="3.30.200.20">
    <property type="entry name" value="Phosphorylase Kinase, domain 1"/>
    <property type="match status" value="1"/>
</dbReference>
<dbReference type="GO" id="GO:0005737">
    <property type="term" value="C:cytoplasm"/>
    <property type="evidence" value="ECO:0007669"/>
    <property type="project" value="TreeGrafter"/>
</dbReference>
<evidence type="ECO:0000313" key="10">
    <source>
        <dbReference type="Proteomes" id="UP000011083"/>
    </source>
</evidence>
<evidence type="ECO:0000256" key="6">
    <source>
        <dbReference type="PROSITE-ProRule" id="PRU10141"/>
    </source>
</evidence>